<dbReference type="InterPro" id="IPR013783">
    <property type="entry name" value="Ig-like_fold"/>
</dbReference>
<dbReference type="SMART" id="SM00406">
    <property type="entry name" value="IGv"/>
    <property type="match status" value="1"/>
</dbReference>
<keyword evidence="11" id="KW-1185">Reference proteome</keyword>
<keyword evidence="8" id="KW-0393">Immunoglobulin domain</keyword>
<evidence type="ECO:0000256" key="7">
    <source>
        <dbReference type="ARBA" id="ARBA00023180"/>
    </source>
</evidence>
<evidence type="ECO:0000256" key="2">
    <source>
        <dbReference type="ARBA" id="ARBA00022692"/>
    </source>
</evidence>
<dbReference type="SUPFAM" id="SSF48726">
    <property type="entry name" value="Immunoglobulin"/>
    <property type="match status" value="1"/>
</dbReference>
<feature type="domain" description="Ig-like" evidence="9">
    <location>
        <begin position="10"/>
        <end position="105"/>
    </location>
</feature>
<keyword evidence="4" id="KW-1133">Transmembrane helix</keyword>
<evidence type="ECO:0000256" key="1">
    <source>
        <dbReference type="ARBA" id="ARBA00004167"/>
    </source>
</evidence>
<keyword evidence="5" id="KW-0472">Membrane</keyword>
<keyword evidence="7" id="KW-0325">Glycoprotein</keyword>
<accession>A0A3Q4ML35</accession>
<evidence type="ECO:0000313" key="10">
    <source>
        <dbReference type="Ensembl" id="ENSNBRP00000013394.1"/>
    </source>
</evidence>
<protein>
    <recommendedName>
        <fullName evidence="9">Ig-like domain-containing protein</fullName>
    </recommendedName>
</protein>
<evidence type="ECO:0000256" key="8">
    <source>
        <dbReference type="ARBA" id="ARBA00023319"/>
    </source>
</evidence>
<reference evidence="10" key="1">
    <citation type="submission" date="2025-08" db="UniProtKB">
        <authorList>
            <consortium name="Ensembl"/>
        </authorList>
    </citation>
    <scope>IDENTIFICATION</scope>
</reference>
<evidence type="ECO:0000256" key="5">
    <source>
        <dbReference type="ARBA" id="ARBA00023136"/>
    </source>
</evidence>
<dbReference type="InterPro" id="IPR036179">
    <property type="entry name" value="Ig-like_dom_sf"/>
</dbReference>
<organism evidence="10 11">
    <name type="scientific">Neolamprologus brichardi</name>
    <name type="common">Fairy cichlid</name>
    <name type="synonym">Lamprologus brichardi</name>
    <dbReference type="NCBI Taxonomy" id="32507"/>
    <lineage>
        <taxon>Eukaryota</taxon>
        <taxon>Metazoa</taxon>
        <taxon>Chordata</taxon>
        <taxon>Craniata</taxon>
        <taxon>Vertebrata</taxon>
        <taxon>Euteleostomi</taxon>
        <taxon>Actinopterygii</taxon>
        <taxon>Neopterygii</taxon>
        <taxon>Teleostei</taxon>
        <taxon>Neoteleostei</taxon>
        <taxon>Acanthomorphata</taxon>
        <taxon>Ovalentaria</taxon>
        <taxon>Cichlomorphae</taxon>
        <taxon>Cichliformes</taxon>
        <taxon>Cichlidae</taxon>
        <taxon>African cichlids</taxon>
        <taxon>Pseudocrenilabrinae</taxon>
        <taxon>Lamprologini</taxon>
        <taxon>Neolamprologus</taxon>
    </lineage>
</organism>
<dbReference type="GO" id="GO:0098632">
    <property type="term" value="F:cell-cell adhesion mediator activity"/>
    <property type="evidence" value="ECO:0007669"/>
    <property type="project" value="InterPro"/>
</dbReference>
<dbReference type="GO" id="GO:0034113">
    <property type="term" value="P:heterotypic cell-cell adhesion"/>
    <property type="evidence" value="ECO:0007669"/>
    <property type="project" value="TreeGrafter"/>
</dbReference>
<name>A0A3Q4ML35_NEOBR</name>
<proteinExistence type="predicted"/>
<keyword evidence="2" id="KW-0812">Transmembrane</keyword>
<dbReference type="SMART" id="SM00409">
    <property type="entry name" value="IG"/>
    <property type="match status" value="1"/>
</dbReference>
<sequence>MCLTSQTGSPTALTAVIQTQQTVLAAMREDAEVSCQLLEPKDVVQVTWQKSLHDVETNVATYSKQFGPRVNDGFKDKFEFKHTGLQNCSIVIKNLTEEDEGCYRCLFNTYPEGAFIDITCLQLYA</sequence>
<dbReference type="GO" id="GO:0016020">
    <property type="term" value="C:membrane"/>
    <property type="evidence" value="ECO:0007669"/>
    <property type="project" value="UniProtKB-SubCell"/>
</dbReference>
<dbReference type="PROSITE" id="PS50835">
    <property type="entry name" value="IG_LIKE"/>
    <property type="match status" value="1"/>
</dbReference>
<dbReference type="PANTHER" id="PTHR46841">
    <property type="entry name" value="OX-2 MEMBRANE GLYCOPROTEIN"/>
    <property type="match status" value="1"/>
</dbReference>
<dbReference type="GO" id="GO:0150079">
    <property type="term" value="P:negative regulation of neuroinflammatory response"/>
    <property type="evidence" value="ECO:0007669"/>
    <property type="project" value="TreeGrafter"/>
</dbReference>
<dbReference type="OMA" id="VTWQTTS"/>
<dbReference type="GO" id="GO:0009986">
    <property type="term" value="C:cell surface"/>
    <property type="evidence" value="ECO:0007669"/>
    <property type="project" value="TreeGrafter"/>
</dbReference>
<evidence type="ECO:0000256" key="6">
    <source>
        <dbReference type="ARBA" id="ARBA00023157"/>
    </source>
</evidence>
<dbReference type="InterPro" id="IPR007110">
    <property type="entry name" value="Ig-like_dom"/>
</dbReference>
<dbReference type="Proteomes" id="UP000261580">
    <property type="component" value="Unassembled WGS sequence"/>
</dbReference>
<evidence type="ECO:0000259" key="9">
    <source>
        <dbReference type="PROSITE" id="PS50835"/>
    </source>
</evidence>
<evidence type="ECO:0000256" key="4">
    <source>
        <dbReference type="ARBA" id="ARBA00022989"/>
    </source>
</evidence>
<reference evidence="10" key="2">
    <citation type="submission" date="2025-09" db="UniProtKB">
        <authorList>
            <consortium name="Ensembl"/>
        </authorList>
    </citation>
    <scope>IDENTIFICATION</scope>
</reference>
<dbReference type="Bgee" id="ENSNBRG00000010407">
    <property type="expression patterns" value="Expressed in mesonephros"/>
</dbReference>
<dbReference type="PANTHER" id="PTHR46841:SF7">
    <property type="entry name" value="IG-LIKE DOMAIN-CONTAINING PROTEIN"/>
    <property type="match status" value="1"/>
</dbReference>
<evidence type="ECO:0000256" key="3">
    <source>
        <dbReference type="ARBA" id="ARBA00022729"/>
    </source>
</evidence>
<dbReference type="GO" id="GO:0030424">
    <property type="term" value="C:axon"/>
    <property type="evidence" value="ECO:0007669"/>
    <property type="project" value="TreeGrafter"/>
</dbReference>
<dbReference type="GO" id="GO:0043025">
    <property type="term" value="C:neuronal cell body"/>
    <property type="evidence" value="ECO:0007669"/>
    <property type="project" value="TreeGrafter"/>
</dbReference>
<dbReference type="Pfam" id="PF07686">
    <property type="entry name" value="V-set"/>
    <property type="match status" value="1"/>
</dbReference>
<dbReference type="InterPro" id="IPR047164">
    <property type="entry name" value="OX2G-like"/>
</dbReference>
<keyword evidence="6" id="KW-1015">Disulfide bond</keyword>
<keyword evidence="3" id="KW-0732">Signal</keyword>
<dbReference type="Gene3D" id="2.60.40.10">
    <property type="entry name" value="Immunoglobulins"/>
    <property type="match status" value="1"/>
</dbReference>
<comment type="subcellular location">
    <subcellularLocation>
        <location evidence="1">Membrane</location>
        <topology evidence="1">Single-pass membrane protein</topology>
    </subcellularLocation>
</comment>
<dbReference type="Ensembl" id="ENSNBRT00000013768.1">
    <property type="protein sequence ID" value="ENSNBRP00000013394.1"/>
    <property type="gene ID" value="ENSNBRG00000010407.1"/>
</dbReference>
<dbReference type="InterPro" id="IPR013106">
    <property type="entry name" value="Ig_V-set"/>
</dbReference>
<dbReference type="AlphaFoldDB" id="A0A3Q4ML35"/>
<dbReference type="InterPro" id="IPR003599">
    <property type="entry name" value="Ig_sub"/>
</dbReference>
<dbReference type="GeneTree" id="ENSGT00530000063970"/>
<evidence type="ECO:0000313" key="11">
    <source>
        <dbReference type="Proteomes" id="UP000261580"/>
    </source>
</evidence>